<protein>
    <submittedName>
        <fullName evidence="1">Uncharacterized protein</fullName>
    </submittedName>
</protein>
<proteinExistence type="predicted"/>
<accession>A0AAE0EN06</accession>
<evidence type="ECO:0000313" key="2">
    <source>
        <dbReference type="Proteomes" id="UP001190700"/>
    </source>
</evidence>
<sequence length="254" mass="28757">MFNPPRDGVTHLPCGHRREDKQYGIVWKYDCLCELPATASPTPSSNDPCSQLDAYERAFSIWQSRFEEYDTTNIDLIEDEMVFNQKALLKKLDTLFPDYSASTVEETLTYSINVNNGGVSYSVVTIAFDVRSSSSVGQLLQLFKYREQMYQDLITMLLPEVLNDRPFYIVVPLPTEKASEIIRADKTCSVPMVDNPGYSAVVGQLQEIAPGDFQVKFDVVCGTEQYVRSIVDDDSLSIGSRRLLNIHSSFKKFE</sequence>
<name>A0AAE0EN06_9CHLO</name>
<reference evidence="1 2" key="1">
    <citation type="journal article" date="2015" name="Genome Biol. Evol.">
        <title>Comparative Genomics of a Bacterivorous Green Alga Reveals Evolutionary Causalities and Consequences of Phago-Mixotrophic Mode of Nutrition.</title>
        <authorList>
            <person name="Burns J.A."/>
            <person name="Paasch A."/>
            <person name="Narechania A."/>
            <person name="Kim E."/>
        </authorList>
    </citation>
    <scope>NUCLEOTIDE SEQUENCE [LARGE SCALE GENOMIC DNA]</scope>
    <source>
        <strain evidence="1 2">PLY_AMNH</strain>
    </source>
</reference>
<organism evidence="1 2">
    <name type="scientific">Cymbomonas tetramitiformis</name>
    <dbReference type="NCBI Taxonomy" id="36881"/>
    <lineage>
        <taxon>Eukaryota</taxon>
        <taxon>Viridiplantae</taxon>
        <taxon>Chlorophyta</taxon>
        <taxon>Pyramimonadophyceae</taxon>
        <taxon>Pyramimonadales</taxon>
        <taxon>Pyramimonadaceae</taxon>
        <taxon>Cymbomonas</taxon>
    </lineage>
</organism>
<keyword evidence="2" id="KW-1185">Reference proteome</keyword>
<comment type="caution">
    <text evidence="1">The sequence shown here is derived from an EMBL/GenBank/DDBJ whole genome shotgun (WGS) entry which is preliminary data.</text>
</comment>
<evidence type="ECO:0000313" key="1">
    <source>
        <dbReference type="EMBL" id="KAK3234518.1"/>
    </source>
</evidence>
<dbReference type="AlphaFoldDB" id="A0AAE0EN06"/>
<gene>
    <name evidence="1" type="ORF">CYMTET_55069</name>
</gene>
<dbReference type="EMBL" id="LGRX02035483">
    <property type="protein sequence ID" value="KAK3234518.1"/>
    <property type="molecule type" value="Genomic_DNA"/>
</dbReference>
<dbReference type="Proteomes" id="UP001190700">
    <property type="component" value="Unassembled WGS sequence"/>
</dbReference>